<dbReference type="PANTHER" id="PTHR18895">
    <property type="entry name" value="HEMK METHYLTRANSFERASE"/>
    <property type="match status" value="1"/>
</dbReference>
<feature type="domain" description="Methyltransferase small" evidence="6">
    <location>
        <begin position="112"/>
        <end position="212"/>
    </location>
</feature>
<evidence type="ECO:0000256" key="2">
    <source>
        <dbReference type="ARBA" id="ARBA00022603"/>
    </source>
</evidence>
<dbReference type="Pfam" id="PF17827">
    <property type="entry name" value="PrmC_N"/>
    <property type="match status" value="1"/>
</dbReference>
<dbReference type="EMBL" id="SSMC01000002">
    <property type="protein sequence ID" value="THD68057.1"/>
    <property type="molecule type" value="Genomic_DNA"/>
</dbReference>
<dbReference type="InterPro" id="IPR040758">
    <property type="entry name" value="PrmC_N"/>
</dbReference>
<dbReference type="PROSITE" id="PS00092">
    <property type="entry name" value="N6_MTASE"/>
    <property type="match status" value="1"/>
</dbReference>
<dbReference type="CDD" id="cd02440">
    <property type="entry name" value="AdoMet_MTases"/>
    <property type="match status" value="1"/>
</dbReference>
<dbReference type="NCBIfam" id="TIGR00536">
    <property type="entry name" value="hemK_fam"/>
    <property type="match status" value="1"/>
</dbReference>
<dbReference type="InterPro" id="IPR002052">
    <property type="entry name" value="DNA_methylase_N6_adenine_CS"/>
</dbReference>
<evidence type="ECO:0000259" key="7">
    <source>
        <dbReference type="Pfam" id="PF17827"/>
    </source>
</evidence>
<evidence type="ECO:0000259" key="6">
    <source>
        <dbReference type="Pfam" id="PF05175"/>
    </source>
</evidence>
<gene>
    <name evidence="8" type="primary">prmC</name>
    <name evidence="8" type="ORF">E7Z59_10450</name>
</gene>
<comment type="caution">
    <text evidence="8">The sequence shown here is derived from an EMBL/GenBank/DDBJ whole genome shotgun (WGS) entry which is preliminary data.</text>
</comment>
<dbReference type="GO" id="GO:0102559">
    <property type="term" value="F:peptide chain release factor N(5)-glutamine methyltransferase activity"/>
    <property type="evidence" value="ECO:0007669"/>
    <property type="project" value="UniProtKB-EC"/>
</dbReference>
<dbReference type="NCBIfam" id="TIGR03534">
    <property type="entry name" value="RF_mod_PrmC"/>
    <property type="match status" value="1"/>
</dbReference>
<evidence type="ECO:0000256" key="3">
    <source>
        <dbReference type="ARBA" id="ARBA00022679"/>
    </source>
</evidence>
<evidence type="ECO:0000313" key="9">
    <source>
        <dbReference type="Proteomes" id="UP000305939"/>
    </source>
</evidence>
<evidence type="ECO:0000256" key="5">
    <source>
        <dbReference type="ARBA" id="ARBA00048391"/>
    </source>
</evidence>
<reference evidence="8 9" key="1">
    <citation type="submission" date="2019-04" db="EMBL/GenBank/DDBJ databases">
        <title>Draft genome sequence of Robertkochia marina CC-AMO-30D.</title>
        <authorList>
            <person name="Hameed A."/>
            <person name="Lin S.-Y."/>
            <person name="Shahina M."/>
            <person name="Lai W.-A."/>
            <person name="Young C.-C."/>
        </authorList>
    </citation>
    <scope>NUCLEOTIDE SEQUENCE [LARGE SCALE GENOMIC DNA]</scope>
    <source>
        <strain evidence="8 9">CC-AMO-30D</strain>
    </source>
</reference>
<dbReference type="GO" id="GO:0003676">
    <property type="term" value="F:nucleic acid binding"/>
    <property type="evidence" value="ECO:0007669"/>
    <property type="project" value="InterPro"/>
</dbReference>
<dbReference type="Gene3D" id="1.10.8.10">
    <property type="entry name" value="DNA helicase RuvA subunit, C-terminal domain"/>
    <property type="match status" value="1"/>
</dbReference>
<dbReference type="InterPro" id="IPR007848">
    <property type="entry name" value="Small_mtfrase_dom"/>
</dbReference>
<protein>
    <recommendedName>
        <fullName evidence="1">peptide chain release factor N(5)-glutamine methyltransferase</fullName>
        <ecNumber evidence="1">2.1.1.297</ecNumber>
    </recommendedName>
</protein>
<dbReference type="Proteomes" id="UP000305939">
    <property type="component" value="Unassembled WGS sequence"/>
</dbReference>
<dbReference type="AlphaFoldDB" id="A0A4S3M203"/>
<keyword evidence="4" id="KW-0949">S-adenosyl-L-methionine</keyword>
<evidence type="ECO:0000256" key="4">
    <source>
        <dbReference type="ARBA" id="ARBA00022691"/>
    </source>
</evidence>
<organism evidence="8 9">
    <name type="scientific">Robertkochia marina</name>
    <dbReference type="NCBI Taxonomy" id="1227945"/>
    <lineage>
        <taxon>Bacteria</taxon>
        <taxon>Pseudomonadati</taxon>
        <taxon>Bacteroidota</taxon>
        <taxon>Flavobacteriia</taxon>
        <taxon>Flavobacteriales</taxon>
        <taxon>Flavobacteriaceae</taxon>
        <taxon>Robertkochia</taxon>
    </lineage>
</organism>
<evidence type="ECO:0000256" key="1">
    <source>
        <dbReference type="ARBA" id="ARBA00012771"/>
    </source>
</evidence>
<proteinExistence type="predicted"/>
<evidence type="ECO:0000313" key="8">
    <source>
        <dbReference type="EMBL" id="THD68057.1"/>
    </source>
</evidence>
<sequence length="288" mass="32948">MKLFEFRNFFFDRLEGVYPEEEILALFRVVMEEVPGYKAYEITLRRDEVLSDGTLDELLKITARLKAEEPVQYIFGHATFMGRVFEVDENTLIPRQETEELVAWITEETPDAELNILDIGTGTGCIAISLAAALTRAEVYAIDISSKTLEIAQKNASSNHVDVRFMQRDILKTTSLNDLFKASKDQRFDVIVSNPPYVRDLEKQEIKNNVLKHEPSQALFVSDRDPLIFYRKISELAYQNLSPGGKLFFEINQYLGQETKDLVASFGFSEVVLRKDLSGNDRMIKAIK</sequence>
<keyword evidence="2 8" id="KW-0489">Methyltransferase</keyword>
<dbReference type="Gene3D" id="3.40.50.150">
    <property type="entry name" value="Vaccinia Virus protein VP39"/>
    <property type="match status" value="1"/>
</dbReference>
<dbReference type="RefSeq" id="WP_136336262.1">
    <property type="nucleotide sequence ID" value="NZ_QXMP01000010.1"/>
</dbReference>
<keyword evidence="3 8" id="KW-0808">Transferase</keyword>
<dbReference type="InterPro" id="IPR029063">
    <property type="entry name" value="SAM-dependent_MTases_sf"/>
</dbReference>
<dbReference type="InterPro" id="IPR004556">
    <property type="entry name" value="HemK-like"/>
</dbReference>
<keyword evidence="9" id="KW-1185">Reference proteome</keyword>
<dbReference type="Pfam" id="PF05175">
    <property type="entry name" value="MTS"/>
    <property type="match status" value="1"/>
</dbReference>
<dbReference type="SUPFAM" id="SSF53335">
    <property type="entry name" value="S-adenosyl-L-methionine-dependent methyltransferases"/>
    <property type="match status" value="1"/>
</dbReference>
<dbReference type="EC" id="2.1.1.297" evidence="1"/>
<dbReference type="InterPro" id="IPR050320">
    <property type="entry name" value="N5-glutamine_MTase"/>
</dbReference>
<dbReference type="GO" id="GO:0032259">
    <property type="term" value="P:methylation"/>
    <property type="evidence" value="ECO:0007669"/>
    <property type="project" value="UniProtKB-KW"/>
</dbReference>
<dbReference type="PANTHER" id="PTHR18895:SF74">
    <property type="entry name" value="MTRF1L RELEASE FACTOR GLUTAMINE METHYLTRANSFERASE"/>
    <property type="match status" value="1"/>
</dbReference>
<comment type="catalytic activity">
    <reaction evidence="5">
        <text>L-glutaminyl-[peptide chain release factor] + S-adenosyl-L-methionine = N(5)-methyl-L-glutaminyl-[peptide chain release factor] + S-adenosyl-L-homocysteine + H(+)</text>
        <dbReference type="Rhea" id="RHEA:42896"/>
        <dbReference type="Rhea" id="RHEA-COMP:10271"/>
        <dbReference type="Rhea" id="RHEA-COMP:10272"/>
        <dbReference type="ChEBI" id="CHEBI:15378"/>
        <dbReference type="ChEBI" id="CHEBI:30011"/>
        <dbReference type="ChEBI" id="CHEBI:57856"/>
        <dbReference type="ChEBI" id="CHEBI:59789"/>
        <dbReference type="ChEBI" id="CHEBI:61891"/>
        <dbReference type="EC" id="2.1.1.297"/>
    </reaction>
</comment>
<feature type="domain" description="Release factor glutamine methyltransferase N-terminal" evidence="7">
    <location>
        <begin position="11"/>
        <end position="76"/>
    </location>
</feature>
<dbReference type="InterPro" id="IPR019874">
    <property type="entry name" value="RF_methyltr_PrmC"/>
</dbReference>
<dbReference type="OrthoDB" id="9800643at2"/>
<accession>A0A4S3M203</accession>
<name>A0A4S3M203_9FLAO</name>